<sequence length="48" mass="5769">MERENKANEIERANQMGAKEDFVHVSERKERDDLRNAREVGLKQFHQE</sequence>
<name>A0A7W8IRB5_9BACL</name>
<proteinExistence type="predicted"/>
<organism evidence="2 3">
    <name type="scientific">Anoxybacteroides tepidamans</name>
    <dbReference type="NCBI Taxonomy" id="265948"/>
    <lineage>
        <taxon>Bacteria</taxon>
        <taxon>Bacillati</taxon>
        <taxon>Bacillota</taxon>
        <taxon>Bacilli</taxon>
        <taxon>Bacillales</taxon>
        <taxon>Anoxybacillaceae</taxon>
        <taxon>Anoxybacteroides</taxon>
    </lineage>
</organism>
<dbReference type="RefSeq" id="WP_183253093.1">
    <property type="nucleotide sequence ID" value="NZ_JACHEP010000005.1"/>
</dbReference>
<reference evidence="2 3" key="1">
    <citation type="submission" date="2020-08" db="EMBL/GenBank/DDBJ databases">
        <title>Genomic Encyclopedia of Type Strains, Phase IV (KMG-IV): sequencing the most valuable type-strain genomes for metagenomic binning, comparative biology and taxonomic classification.</title>
        <authorList>
            <person name="Goeker M."/>
        </authorList>
    </citation>
    <scope>NUCLEOTIDE SEQUENCE [LARGE SCALE GENOMIC DNA]</scope>
    <source>
        <strain evidence="2 3">DSM 16325</strain>
    </source>
</reference>
<dbReference type="Proteomes" id="UP000520011">
    <property type="component" value="Unassembled WGS sequence"/>
</dbReference>
<protein>
    <submittedName>
        <fullName evidence="2">Uncharacterized protein</fullName>
    </submittedName>
</protein>
<gene>
    <name evidence="2" type="ORF">HNQ34_001490</name>
</gene>
<evidence type="ECO:0000313" key="3">
    <source>
        <dbReference type="Proteomes" id="UP000520011"/>
    </source>
</evidence>
<evidence type="ECO:0000256" key="1">
    <source>
        <dbReference type="SAM" id="MobiDB-lite"/>
    </source>
</evidence>
<evidence type="ECO:0000313" key="2">
    <source>
        <dbReference type="EMBL" id="MBB5324397.1"/>
    </source>
</evidence>
<dbReference type="AlphaFoldDB" id="A0A7W8IRB5"/>
<comment type="caution">
    <text evidence="2">The sequence shown here is derived from an EMBL/GenBank/DDBJ whole genome shotgun (WGS) entry which is preliminary data.</text>
</comment>
<accession>A0A7W8IRB5</accession>
<dbReference type="EMBL" id="JACHEP010000005">
    <property type="protein sequence ID" value="MBB5324397.1"/>
    <property type="molecule type" value="Genomic_DNA"/>
</dbReference>
<feature type="region of interest" description="Disordered" evidence="1">
    <location>
        <begin position="1"/>
        <end position="48"/>
    </location>
</feature>
<keyword evidence="3" id="KW-1185">Reference proteome</keyword>